<accession>A0A915IJF4</accession>
<protein>
    <submittedName>
        <fullName evidence="2">Uncharacterized protein</fullName>
    </submittedName>
</protein>
<evidence type="ECO:0000313" key="2">
    <source>
        <dbReference type="WBParaSite" id="nRc.2.0.1.t13940-RA"/>
    </source>
</evidence>
<evidence type="ECO:0000313" key="1">
    <source>
        <dbReference type="Proteomes" id="UP000887565"/>
    </source>
</evidence>
<name>A0A915IJF4_ROMCU</name>
<organism evidence="1 2">
    <name type="scientific">Romanomermis culicivorax</name>
    <name type="common">Nematode worm</name>
    <dbReference type="NCBI Taxonomy" id="13658"/>
    <lineage>
        <taxon>Eukaryota</taxon>
        <taxon>Metazoa</taxon>
        <taxon>Ecdysozoa</taxon>
        <taxon>Nematoda</taxon>
        <taxon>Enoplea</taxon>
        <taxon>Dorylaimia</taxon>
        <taxon>Mermithida</taxon>
        <taxon>Mermithoidea</taxon>
        <taxon>Mermithidae</taxon>
        <taxon>Romanomermis</taxon>
    </lineage>
</organism>
<keyword evidence="1" id="KW-1185">Reference proteome</keyword>
<dbReference type="Proteomes" id="UP000887565">
    <property type="component" value="Unplaced"/>
</dbReference>
<dbReference type="WBParaSite" id="nRc.2.0.1.t13940-RA">
    <property type="protein sequence ID" value="nRc.2.0.1.t13940-RA"/>
    <property type="gene ID" value="nRc.2.0.1.g13940"/>
</dbReference>
<dbReference type="AlphaFoldDB" id="A0A915IJF4"/>
<reference evidence="2" key="1">
    <citation type="submission" date="2022-11" db="UniProtKB">
        <authorList>
            <consortium name="WormBaseParasite"/>
        </authorList>
    </citation>
    <scope>IDENTIFICATION</scope>
</reference>
<proteinExistence type="predicted"/>
<sequence length="68" mass="7887">MKGDRIHKVFFDKECISSDAIINHKSENYMNGKLASGIGEMEPELAPDYYLINMHVIDHRRIIIPENK</sequence>